<evidence type="ECO:0000313" key="2">
    <source>
        <dbReference type="EMBL" id="RHN48855.1"/>
    </source>
</evidence>
<keyword evidence="1" id="KW-0175">Coiled coil</keyword>
<evidence type="ECO:0000313" key="3">
    <source>
        <dbReference type="Proteomes" id="UP000265566"/>
    </source>
</evidence>
<gene>
    <name evidence="2" type="ORF">MtrunA17_Chr7g0268231</name>
</gene>
<accession>A0A396HC58</accession>
<dbReference type="AlphaFoldDB" id="A0A396HC58"/>
<reference evidence="3" key="1">
    <citation type="journal article" date="2018" name="Nat. Plants">
        <title>Whole-genome landscape of Medicago truncatula symbiotic genes.</title>
        <authorList>
            <person name="Pecrix Y."/>
            <person name="Staton S.E."/>
            <person name="Sallet E."/>
            <person name="Lelandais-Briere C."/>
            <person name="Moreau S."/>
            <person name="Carrere S."/>
            <person name="Blein T."/>
            <person name="Jardinaud M.F."/>
            <person name="Latrasse D."/>
            <person name="Zouine M."/>
            <person name="Zahm M."/>
            <person name="Kreplak J."/>
            <person name="Mayjonade B."/>
            <person name="Satge C."/>
            <person name="Perez M."/>
            <person name="Cauet S."/>
            <person name="Marande W."/>
            <person name="Chantry-Darmon C."/>
            <person name="Lopez-Roques C."/>
            <person name="Bouchez O."/>
            <person name="Berard A."/>
            <person name="Debelle F."/>
            <person name="Munos S."/>
            <person name="Bendahmane A."/>
            <person name="Berges H."/>
            <person name="Niebel A."/>
            <person name="Buitink J."/>
            <person name="Frugier F."/>
            <person name="Benhamed M."/>
            <person name="Crespi M."/>
            <person name="Gouzy J."/>
            <person name="Gamas P."/>
        </authorList>
    </citation>
    <scope>NUCLEOTIDE SEQUENCE [LARGE SCALE GENOMIC DNA]</scope>
    <source>
        <strain evidence="3">cv. Jemalong A17</strain>
    </source>
</reference>
<dbReference type="Proteomes" id="UP000265566">
    <property type="component" value="Chromosome 7"/>
</dbReference>
<dbReference type="EMBL" id="PSQE01000007">
    <property type="protein sequence ID" value="RHN48855.1"/>
    <property type="molecule type" value="Genomic_DNA"/>
</dbReference>
<proteinExistence type="predicted"/>
<evidence type="ECO:0000256" key="1">
    <source>
        <dbReference type="SAM" id="Coils"/>
    </source>
</evidence>
<sequence>MFSACQQKKKNSKFREWAFNPLGRVLYFLKTRKVKYMNDLACKDLQIFWEELGPFGFYLIWLGLHVQSALGMKCYLEKLNEVEKLKDNVVALELEMERLKSKMATVEINLNAARDLLDAEDFEVIDLDAELGFV</sequence>
<organism evidence="2 3">
    <name type="scientific">Medicago truncatula</name>
    <name type="common">Barrel medic</name>
    <name type="synonym">Medicago tribuloides</name>
    <dbReference type="NCBI Taxonomy" id="3880"/>
    <lineage>
        <taxon>Eukaryota</taxon>
        <taxon>Viridiplantae</taxon>
        <taxon>Streptophyta</taxon>
        <taxon>Embryophyta</taxon>
        <taxon>Tracheophyta</taxon>
        <taxon>Spermatophyta</taxon>
        <taxon>Magnoliopsida</taxon>
        <taxon>eudicotyledons</taxon>
        <taxon>Gunneridae</taxon>
        <taxon>Pentapetalae</taxon>
        <taxon>rosids</taxon>
        <taxon>fabids</taxon>
        <taxon>Fabales</taxon>
        <taxon>Fabaceae</taxon>
        <taxon>Papilionoideae</taxon>
        <taxon>50 kb inversion clade</taxon>
        <taxon>NPAAA clade</taxon>
        <taxon>Hologalegina</taxon>
        <taxon>IRL clade</taxon>
        <taxon>Trifolieae</taxon>
        <taxon>Medicago</taxon>
    </lineage>
</organism>
<feature type="coiled-coil region" evidence="1">
    <location>
        <begin position="75"/>
        <end position="116"/>
    </location>
</feature>
<dbReference type="Gramene" id="rna43616">
    <property type="protein sequence ID" value="RHN48855.1"/>
    <property type="gene ID" value="gene43616"/>
</dbReference>
<protein>
    <submittedName>
        <fullName evidence="2">Uncharacterized protein</fullName>
    </submittedName>
</protein>
<name>A0A396HC58_MEDTR</name>
<comment type="caution">
    <text evidence="2">The sequence shown here is derived from an EMBL/GenBank/DDBJ whole genome shotgun (WGS) entry which is preliminary data.</text>
</comment>